<name>A0ABT2FBH0_9NEIS</name>
<sequence length="150" mass="17529">MNTTTFLSIKEEIKKDNSLSDIQRERLLLFIQYIESTKSSLLENITPKRISEITDTVHNDEKRTIIDIWYYLGGKKWHLLDPIYRYQDEYSDEPIELEEDEVSDIINNGYIFLNNGNIKATFDPSLLFITFTLSPLSRELKATSERSSLA</sequence>
<proteinExistence type="predicted"/>
<reference evidence="1" key="1">
    <citation type="submission" date="2022-08" db="EMBL/GenBank/DDBJ databases">
        <authorList>
            <person name="Volokhov D.V."/>
            <person name="Furtak V.A."/>
            <person name="Zagorodnyaya T.A."/>
        </authorList>
    </citation>
    <scope>NUCLEOTIDE SEQUENCE</scope>
    <source>
        <strain evidence="1">CSL10203-ORH2</strain>
    </source>
</reference>
<comment type="caution">
    <text evidence="1">The sequence shown here is derived from an EMBL/GenBank/DDBJ whole genome shotgun (WGS) entry which is preliminary data.</text>
</comment>
<gene>
    <name evidence="1" type="ORF">NXS09_03220</name>
</gene>
<protein>
    <submittedName>
        <fullName evidence="1">Uncharacterized protein</fullName>
    </submittedName>
</protein>
<dbReference type="RefSeq" id="WP_259291119.1">
    <property type="nucleotide sequence ID" value="NZ_JANUXW010000002.1"/>
</dbReference>
<organism evidence="1 2">
    <name type="scientific">Neisseria montereyensis</name>
    <dbReference type="NCBI Taxonomy" id="2973938"/>
    <lineage>
        <taxon>Bacteria</taxon>
        <taxon>Pseudomonadati</taxon>
        <taxon>Pseudomonadota</taxon>
        <taxon>Betaproteobacteria</taxon>
        <taxon>Neisseriales</taxon>
        <taxon>Neisseriaceae</taxon>
        <taxon>Neisseria</taxon>
    </lineage>
</organism>
<evidence type="ECO:0000313" key="2">
    <source>
        <dbReference type="Proteomes" id="UP001166947"/>
    </source>
</evidence>
<dbReference type="Proteomes" id="UP001166947">
    <property type="component" value="Unassembled WGS sequence"/>
</dbReference>
<accession>A0ABT2FBH0</accession>
<keyword evidence="2" id="KW-1185">Reference proteome</keyword>
<evidence type="ECO:0000313" key="1">
    <source>
        <dbReference type="EMBL" id="MCS4533311.1"/>
    </source>
</evidence>
<reference evidence="1" key="2">
    <citation type="journal article" date="2023" name="Curr. Microbiol.">
        <title>Neisseria montereyensis sp. nov., Isolated from Oropharynx of California Sea Lion (Zalophus californianus): Genomic, Phylogenetic, and Phenotypic Study.</title>
        <authorList>
            <person name="Volokhov D.V."/>
            <person name="Zagorodnyaya T.A."/>
            <person name="Furtak V.A."/>
            <person name="Nattanmai G."/>
            <person name="Randall L."/>
            <person name="Jose S."/>
            <person name="Gao Y."/>
            <person name="Gulland F.M."/>
            <person name="Eisenberg T."/>
            <person name="Delmonte P."/>
            <person name="Blom J."/>
            <person name="Mitchell K.K."/>
        </authorList>
    </citation>
    <scope>NUCLEOTIDE SEQUENCE</scope>
    <source>
        <strain evidence="1">CSL10203-ORH2</strain>
    </source>
</reference>
<dbReference type="EMBL" id="JANUXW010000002">
    <property type="protein sequence ID" value="MCS4533311.1"/>
    <property type="molecule type" value="Genomic_DNA"/>
</dbReference>